<dbReference type="InterPro" id="IPR000243">
    <property type="entry name" value="Pept_T1A_subB"/>
</dbReference>
<dbReference type="InterPro" id="IPR023333">
    <property type="entry name" value="Proteasome_suB-type"/>
</dbReference>
<evidence type="ECO:0000256" key="8">
    <source>
        <dbReference type="ARBA" id="ARBA00022942"/>
    </source>
</evidence>
<dbReference type="Gene3D" id="3.60.20.10">
    <property type="entry name" value="Glutamine Phosphoribosylpyrophosphate, subunit 1, domain 1"/>
    <property type="match status" value="1"/>
</dbReference>
<evidence type="ECO:0000313" key="13">
    <source>
        <dbReference type="Proteomes" id="UP000694904"/>
    </source>
</evidence>
<evidence type="ECO:0000256" key="11">
    <source>
        <dbReference type="ARBA" id="ARBA00026071"/>
    </source>
</evidence>
<dbReference type="InterPro" id="IPR029055">
    <property type="entry name" value="Ntn_hydrolases_N"/>
</dbReference>
<organism evidence="13 14">
    <name type="scientific">Drosophila arizonae</name>
    <name type="common">Fruit fly</name>
    <dbReference type="NCBI Taxonomy" id="7263"/>
    <lineage>
        <taxon>Eukaryota</taxon>
        <taxon>Metazoa</taxon>
        <taxon>Ecdysozoa</taxon>
        <taxon>Arthropoda</taxon>
        <taxon>Hexapoda</taxon>
        <taxon>Insecta</taxon>
        <taxon>Pterygota</taxon>
        <taxon>Neoptera</taxon>
        <taxon>Endopterygota</taxon>
        <taxon>Diptera</taxon>
        <taxon>Brachycera</taxon>
        <taxon>Muscomorpha</taxon>
        <taxon>Ephydroidea</taxon>
        <taxon>Drosophilidae</taxon>
        <taxon>Drosophila</taxon>
    </lineage>
</organism>
<dbReference type="InterPro" id="IPR016050">
    <property type="entry name" value="Proteasome_bsu_CS"/>
</dbReference>
<evidence type="ECO:0000256" key="12">
    <source>
        <dbReference type="SAM" id="MobiDB-lite"/>
    </source>
</evidence>
<comment type="catalytic activity">
    <reaction evidence="1">
        <text>Cleavage of peptide bonds with very broad specificity.</text>
        <dbReference type="EC" id="3.4.25.1"/>
    </reaction>
</comment>
<evidence type="ECO:0000256" key="3">
    <source>
        <dbReference type="ARBA" id="ARBA00012039"/>
    </source>
</evidence>
<dbReference type="Proteomes" id="UP000694904">
    <property type="component" value="Chromosome 4"/>
</dbReference>
<evidence type="ECO:0000256" key="5">
    <source>
        <dbReference type="ARBA" id="ARBA00022670"/>
    </source>
</evidence>
<dbReference type="GeneID" id="108612788"/>
<dbReference type="PANTHER" id="PTHR32194">
    <property type="entry name" value="METALLOPROTEASE TLDD"/>
    <property type="match status" value="1"/>
</dbReference>
<accession>A0ABM1P241</accession>
<feature type="region of interest" description="Disordered" evidence="12">
    <location>
        <begin position="301"/>
        <end position="322"/>
    </location>
</feature>
<dbReference type="PRINTS" id="PR00141">
    <property type="entry name" value="PROTEASOME"/>
</dbReference>
<keyword evidence="8" id="KW-0647">Proteasome</keyword>
<sequence length="322" mass="35821">MFGNFSNRNRNHCYGGFNYENFLRNDEMLKMGYKPPLPITTGTTVVGLLFNAGVMIATDSRATRSNLVSSNETPKICRLQRNIYCGGSGYASDLSRLTRLMEEQCAMQREATNGRILPAVCAKQVAKTLLMSAMGRMMISFVLAGVDPEGVHLYSVHFDGTTEISQYTSVGSGQYSAMGIMESRWRPDLTEDEARELIVDAVSAGIEHDLSSGSSIDLVVIRSNYTVAKCTENIHRPLAPEAKLLIEKPEVNKLEDVDIYIVEELVLPQSLILPMPILQKTDKKPIRRDAVRNTPAFTQITLKPSTEDIDDEDAPPKKKRKI</sequence>
<dbReference type="RefSeq" id="XP_017861277.1">
    <property type="nucleotide sequence ID" value="XM_018005788.1"/>
</dbReference>
<dbReference type="EC" id="3.4.25.1" evidence="3"/>
<dbReference type="PROSITE" id="PS51476">
    <property type="entry name" value="PROTEASOME_BETA_2"/>
    <property type="match status" value="1"/>
</dbReference>
<evidence type="ECO:0000313" key="14">
    <source>
        <dbReference type="RefSeq" id="XP_017861277.1"/>
    </source>
</evidence>
<dbReference type="InterPro" id="IPR001353">
    <property type="entry name" value="Proteasome_sua/b"/>
</dbReference>
<keyword evidence="6" id="KW-0888">Threonine protease</keyword>
<keyword evidence="4" id="KW-0963">Cytoplasm</keyword>
<protein>
    <recommendedName>
        <fullName evidence="3">proteasome endopeptidase complex</fullName>
        <ecNumber evidence="3">3.4.25.1</ecNumber>
    </recommendedName>
</protein>
<proteinExistence type="predicted"/>
<reference evidence="14" key="3">
    <citation type="submission" date="2025-08" db="UniProtKB">
        <authorList>
            <consortium name="RefSeq"/>
        </authorList>
    </citation>
    <scope>IDENTIFICATION</scope>
    <source>
        <tissue evidence="14">Whole organism</tissue>
    </source>
</reference>
<evidence type="ECO:0000256" key="4">
    <source>
        <dbReference type="ARBA" id="ARBA00022490"/>
    </source>
</evidence>
<evidence type="ECO:0000256" key="7">
    <source>
        <dbReference type="ARBA" id="ARBA00022801"/>
    </source>
</evidence>
<dbReference type="PANTHER" id="PTHR32194:SF4">
    <property type="entry name" value="PROTEASOME SUBUNIT BETA TYPE-7"/>
    <property type="match status" value="1"/>
</dbReference>
<name>A0ABM1P241_DROAR</name>
<comment type="function">
    <text evidence="10">Non-catalytic component of the proteasome, a multicatalytic proteinase complex which is characterized by its ability to cleave peptides with Arg, Phe, Tyr, Leu, and Glu adjacent to the leaving group at neutral or slightly basic pH. The proteasome has an ATP-dependent proteolytic activity.</text>
</comment>
<evidence type="ECO:0000256" key="9">
    <source>
        <dbReference type="ARBA" id="ARBA00023242"/>
    </source>
</evidence>
<keyword evidence="5" id="KW-0645">Protease</keyword>
<dbReference type="SUPFAM" id="SSF56235">
    <property type="entry name" value="N-terminal nucleophile aminohydrolases (Ntn hydrolases)"/>
    <property type="match status" value="1"/>
</dbReference>
<keyword evidence="13" id="KW-1185">Reference proteome</keyword>
<reference evidence="13" key="1">
    <citation type="journal article" date="1997" name="Nucleic Acids Res.">
        <title>tRNAscan-SE: a program for improved detection of transfer RNA genes in genomic sequence.</title>
        <authorList>
            <person name="Lowe T.M."/>
            <person name="Eddy S.R."/>
        </authorList>
    </citation>
    <scope>NUCLEOTIDE SEQUENCE [LARGE SCALE GENOMIC DNA]</scope>
</reference>
<reference evidence="13" key="2">
    <citation type="journal article" date="2016" name="G3 (Bethesda)">
        <title>Genome Evolution in Three Species of Cactophilic Drosophila.</title>
        <authorList>
            <person name="Sanchez-Flores A."/>
            <person name="Penazola F."/>
            <person name="Carpinteyro-Ponce J."/>
            <person name="Nazario-Yepiz N."/>
            <person name="Abreu-Goodger C."/>
            <person name="Machado C.A."/>
            <person name="Markow T.A."/>
        </authorList>
    </citation>
    <scope>NUCLEOTIDE SEQUENCE [LARGE SCALE GENOMIC DNA]</scope>
</reference>
<evidence type="ECO:0000256" key="6">
    <source>
        <dbReference type="ARBA" id="ARBA00022698"/>
    </source>
</evidence>
<evidence type="ECO:0000256" key="1">
    <source>
        <dbReference type="ARBA" id="ARBA00001198"/>
    </source>
</evidence>
<dbReference type="PROSITE" id="PS00854">
    <property type="entry name" value="PROTEASOME_BETA_1"/>
    <property type="match status" value="1"/>
</dbReference>
<evidence type="ECO:0000256" key="2">
    <source>
        <dbReference type="ARBA" id="ARBA00004123"/>
    </source>
</evidence>
<comment type="subcellular location">
    <subcellularLocation>
        <location evidence="2">Nucleus</location>
    </subcellularLocation>
</comment>
<comment type="subunit">
    <text evidence="11">The 26S proteasome consists of a 20S proteasome core and two 19S regulatory subunits. The 20S proteasome core is composed of 28 subunits that are arranged in four stacked rings, resulting in a barrel-shaped structure. The two end rings are each formed by seven alpha subunits, and the two central rings are each formed by seven beta subunits. The catalytic chamber with the active sites is on the inside of the barrel.</text>
</comment>
<evidence type="ECO:0000256" key="10">
    <source>
        <dbReference type="ARBA" id="ARBA00024953"/>
    </source>
</evidence>
<dbReference type="Pfam" id="PF00227">
    <property type="entry name" value="Proteasome"/>
    <property type="match status" value="1"/>
</dbReference>
<keyword evidence="7" id="KW-0378">Hydrolase</keyword>
<keyword evidence="9" id="KW-0539">Nucleus</keyword>
<gene>
    <name evidence="14" type="primary">LOC108612788</name>
</gene>